<dbReference type="RefSeq" id="WP_014033635.1">
    <property type="nucleotide sequence ID" value="NC_015945.1"/>
</dbReference>
<keyword evidence="1" id="KW-0812">Transmembrane</keyword>
<proteinExistence type="predicted"/>
<sequence length="309" mass="36631">MKQKIRHLYLNTSLGYFILHPFFLLYEYVLQLIPDKTLVKRKFRSSMGRELDLENPLTLNEKINFLKIYERHPLLPIAADKYKVREYIKDTIGEAYLIPLVLHTKNPKDITAENLPDYPVIIKTNHNSSGGIIVKDKSNIDWKAKRKVLAKLLRENHYYSTREWQYKDIEPRIVVEKLLTDTKGNIPDDYKLHCFNGKLVFTQVDLDRHTEHKRNLYDVDWKKIPCKWIYENGDEVPKPSNYSKMKELAEKIAKDFTYVRVDFYSIDDSIFFGELTFHSDSGFGKFIPESYDYMLGNMLNIKDAFKKEK</sequence>
<gene>
    <name evidence="2" type="ordered locus">Murru_2316</name>
</gene>
<dbReference type="HOGENOM" id="CLU_056705_0_0_10"/>
<protein>
    <submittedName>
        <fullName evidence="2">Uncharacterized protein</fullName>
    </submittedName>
</protein>
<dbReference type="EMBL" id="CP002999">
    <property type="protein sequence ID" value="AEM71354.1"/>
    <property type="molecule type" value="Genomic_DNA"/>
</dbReference>
<keyword evidence="1" id="KW-1133">Transmembrane helix</keyword>
<keyword evidence="1" id="KW-0472">Membrane</keyword>
<dbReference type="OrthoDB" id="9791827at2"/>
<dbReference type="STRING" id="886377.Murru_2316"/>
<dbReference type="Proteomes" id="UP000008908">
    <property type="component" value="Chromosome"/>
</dbReference>
<dbReference type="Pfam" id="PF14305">
    <property type="entry name" value="ATPgrasp_TupA"/>
    <property type="match status" value="1"/>
</dbReference>
<dbReference type="InterPro" id="IPR029465">
    <property type="entry name" value="ATPgrasp_TupA"/>
</dbReference>
<dbReference type="KEGG" id="mrs:Murru_2316"/>
<name>G2PNH4_ALLRU</name>
<dbReference type="AlphaFoldDB" id="G2PNH4"/>
<dbReference type="SUPFAM" id="SSF56059">
    <property type="entry name" value="Glutathione synthetase ATP-binding domain-like"/>
    <property type="match status" value="1"/>
</dbReference>
<dbReference type="eggNOG" id="COG3307">
    <property type="taxonomic scope" value="Bacteria"/>
</dbReference>
<evidence type="ECO:0000256" key="1">
    <source>
        <dbReference type="SAM" id="Phobius"/>
    </source>
</evidence>
<accession>G2PNH4</accession>
<evidence type="ECO:0000313" key="2">
    <source>
        <dbReference type="EMBL" id="AEM71354.1"/>
    </source>
</evidence>
<feature type="transmembrane region" description="Helical" evidence="1">
    <location>
        <begin position="7"/>
        <end position="26"/>
    </location>
</feature>
<evidence type="ECO:0000313" key="3">
    <source>
        <dbReference type="Proteomes" id="UP000008908"/>
    </source>
</evidence>
<keyword evidence="3" id="KW-1185">Reference proteome</keyword>
<reference evidence="2 3" key="2">
    <citation type="journal article" date="2012" name="Stand. Genomic Sci.">
        <title>Complete genome sequence of the facultatively anaerobic, appendaged bacterium Muricauda ruestringensis type strain (B1(T)).</title>
        <authorList>
            <person name="Huntemann M."/>
            <person name="Teshima H."/>
            <person name="Lapidus A."/>
            <person name="Nolan M."/>
            <person name="Lucas S."/>
            <person name="Hammon N."/>
            <person name="Deshpande S."/>
            <person name="Cheng J.F."/>
            <person name="Tapia R."/>
            <person name="Goodwin L.A."/>
            <person name="Pitluck S."/>
            <person name="Liolios K."/>
            <person name="Pagani I."/>
            <person name="Ivanova N."/>
            <person name="Mavromatis K."/>
            <person name="Mikhailova N."/>
            <person name="Pati A."/>
            <person name="Chen A."/>
            <person name="Palaniappan K."/>
            <person name="Land M."/>
            <person name="Hauser L."/>
            <person name="Pan C."/>
            <person name="Brambilla E.M."/>
            <person name="Rohde M."/>
            <person name="Spring S."/>
            <person name="Goker M."/>
            <person name="Detter J.C."/>
            <person name="Bristow J."/>
            <person name="Eisen J.A."/>
            <person name="Markowitz V."/>
            <person name="Hugenholtz P."/>
            <person name="Kyrpides N.C."/>
            <person name="Klenk H.P."/>
            <person name="Woyke T."/>
        </authorList>
    </citation>
    <scope>NUCLEOTIDE SEQUENCE [LARGE SCALE GENOMIC DNA]</scope>
    <source>
        <strain evidence="3">DSM 13258 / LMG 19739 / B1</strain>
    </source>
</reference>
<reference evidence="3" key="1">
    <citation type="submission" date="2011-08" db="EMBL/GenBank/DDBJ databases">
        <title>The complete genome of Muricauda ruestringensis DSM 13258.</title>
        <authorList>
            <person name="Lucas S."/>
            <person name="Han J."/>
            <person name="Lapidus A."/>
            <person name="Bruce D."/>
            <person name="Goodwin L."/>
            <person name="Pitluck S."/>
            <person name="Peters L."/>
            <person name="Kyrpides N."/>
            <person name="Mavromatis K."/>
            <person name="Ivanova N."/>
            <person name="Ovchinnikova G."/>
            <person name="Teshima H."/>
            <person name="Detter J.C."/>
            <person name="Tapia R."/>
            <person name="Han C."/>
            <person name="Land M."/>
            <person name="Hauser L."/>
            <person name="Markowitz V."/>
            <person name="Cheng J.-F."/>
            <person name="Hugenholtz P."/>
            <person name="Woyke T."/>
            <person name="Wu D."/>
            <person name="Spring S."/>
            <person name="Schroeder M."/>
            <person name="Brambilla E."/>
            <person name="Klenk H.-P."/>
            <person name="Eisen J.A."/>
        </authorList>
    </citation>
    <scope>NUCLEOTIDE SEQUENCE [LARGE SCALE GENOMIC DNA]</scope>
    <source>
        <strain evidence="3">DSM 13258 / LMG 19739 / B1</strain>
    </source>
</reference>
<organism evidence="2 3">
    <name type="scientific">Allomuricauda ruestringensis (strain DSM 13258 / CIP 107369 / LMG 19739 / B1)</name>
    <name type="common">Muricauda ruestringensis</name>
    <dbReference type="NCBI Taxonomy" id="886377"/>
    <lineage>
        <taxon>Bacteria</taxon>
        <taxon>Pseudomonadati</taxon>
        <taxon>Bacteroidota</taxon>
        <taxon>Flavobacteriia</taxon>
        <taxon>Flavobacteriales</taxon>
        <taxon>Flavobacteriaceae</taxon>
        <taxon>Flagellimonas</taxon>
    </lineage>
</organism>